<evidence type="ECO:0000313" key="2">
    <source>
        <dbReference type="EMBL" id="MFC4609753.1"/>
    </source>
</evidence>
<sequence length="389" mass="43107">MGTTLKYSENSSGSSPSGHVDLDAMLAVLRDHPEAVQECRIAFALLNGPIKGIRALSIASGLHQEQVWEITSSEDGGLSPYGLVRTVERGTSWTSEGREKGAYALADTDRVPHTNSSSTKNPPTPLGEEALKGLENLGTYRVRFASGIELRLLDPSLDLWRRSKTELGSEGWRVAVLTGLAPVEMAMAEWAELLQVTPANARKLAVKFETHGIATRTKQGRAVRISLDWSVFLRIAEEEALDALTSRTRALQNRHAREQERIQRPLTFEEIEVRRRSKKPATYAAYLQDALDEAESPEHRKDLERLLHTFAGATEADWRRWMELDVEPEPGLVPDTPEELVTPSEGAAKLQPAQESLGRVTEFLELPETERQETLAAMRCRITGGTVPA</sequence>
<protein>
    <recommendedName>
        <fullName evidence="4">Helix-turn-helix domain-containing protein</fullName>
    </recommendedName>
</protein>
<dbReference type="EMBL" id="JBHSFE010000014">
    <property type="protein sequence ID" value="MFC4609753.1"/>
    <property type="molecule type" value="Genomic_DNA"/>
</dbReference>
<name>A0ABV9G679_9ACTN</name>
<evidence type="ECO:0000256" key="1">
    <source>
        <dbReference type="SAM" id="MobiDB-lite"/>
    </source>
</evidence>
<keyword evidence="3" id="KW-1185">Reference proteome</keyword>
<feature type="region of interest" description="Disordered" evidence="1">
    <location>
        <begin position="105"/>
        <end position="126"/>
    </location>
</feature>
<evidence type="ECO:0008006" key="4">
    <source>
        <dbReference type="Google" id="ProtNLM"/>
    </source>
</evidence>
<evidence type="ECO:0000313" key="3">
    <source>
        <dbReference type="Proteomes" id="UP001595993"/>
    </source>
</evidence>
<dbReference type="Proteomes" id="UP001595993">
    <property type="component" value="Unassembled WGS sequence"/>
</dbReference>
<dbReference type="RefSeq" id="WP_381196917.1">
    <property type="nucleotide sequence ID" value="NZ_JBHSFE010000014.1"/>
</dbReference>
<accession>A0ABV9G679</accession>
<proteinExistence type="predicted"/>
<gene>
    <name evidence="2" type="ORF">ACFO9E_18310</name>
</gene>
<comment type="caution">
    <text evidence="2">The sequence shown here is derived from an EMBL/GenBank/DDBJ whole genome shotgun (WGS) entry which is preliminary data.</text>
</comment>
<organism evidence="2 3">
    <name type="scientific">Streptomyces maoxianensis</name>
    <dbReference type="NCBI Taxonomy" id="1459942"/>
    <lineage>
        <taxon>Bacteria</taxon>
        <taxon>Bacillati</taxon>
        <taxon>Actinomycetota</taxon>
        <taxon>Actinomycetes</taxon>
        <taxon>Kitasatosporales</taxon>
        <taxon>Streptomycetaceae</taxon>
        <taxon>Streptomyces</taxon>
    </lineage>
</organism>
<reference evidence="3" key="1">
    <citation type="journal article" date="2019" name="Int. J. Syst. Evol. Microbiol.">
        <title>The Global Catalogue of Microorganisms (GCM) 10K type strain sequencing project: providing services to taxonomists for standard genome sequencing and annotation.</title>
        <authorList>
            <consortium name="The Broad Institute Genomics Platform"/>
            <consortium name="The Broad Institute Genome Sequencing Center for Infectious Disease"/>
            <person name="Wu L."/>
            <person name="Ma J."/>
        </authorList>
    </citation>
    <scope>NUCLEOTIDE SEQUENCE [LARGE SCALE GENOMIC DNA]</scope>
    <source>
        <strain evidence="3">CGMCC 4.7139</strain>
    </source>
</reference>